<dbReference type="AlphaFoldDB" id="A0A2X3L1T1"/>
<dbReference type="OrthoDB" id="9801684at2"/>
<dbReference type="PANTHER" id="PTHR43566">
    <property type="entry name" value="CONSERVED PROTEIN"/>
    <property type="match status" value="1"/>
</dbReference>
<feature type="domain" description="DUF4143" evidence="2">
    <location>
        <begin position="210"/>
        <end position="361"/>
    </location>
</feature>
<evidence type="ECO:0000259" key="2">
    <source>
        <dbReference type="Pfam" id="PF13635"/>
    </source>
</evidence>
<feature type="domain" description="AAA" evidence="1">
    <location>
        <begin position="26"/>
        <end position="140"/>
    </location>
</feature>
<evidence type="ECO:0000313" key="3">
    <source>
        <dbReference type="EMBL" id="SQD93119.1"/>
    </source>
</evidence>
<proteinExistence type="predicted"/>
<dbReference type="Pfam" id="PF13173">
    <property type="entry name" value="AAA_14"/>
    <property type="match status" value="1"/>
</dbReference>
<dbReference type="Proteomes" id="UP000249818">
    <property type="component" value="Chromosome BARAN1"/>
</dbReference>
<reference evidence="4" key="1">
    <citation type="submission" date="2018-05" db="EMBL/GenBank/DDBJ databases">
        <authorList>
            <person name="Hao L."/>
        </authorList>
    </citation>
    <scope>NUCLEOTIDE SEQUENCE [LARGE SCALE GENOMIC DNA]</scope>
</reference>
<accession>A0A2X3L1T1</accession>
<dbReference type="Pfam" id="PF13635">
    <property type="entry name" value="DUF4143"/>
    <property type="match status" value="1"/>
</dbReference>
<protein>
    <submittedName>
        <fullName evidence="3">ATPase</fullName>
    </submittedName>
</protein>
<sequence length="411" mass="46003">MIIIHSVNTLPRLVEPALAERLQVMPAVVVTGARQTGKSTLVAERIGRGRRYASLDDLDVLDAARRDPEILLGGPGPVTLDEVQREPSLLQAIKRAIDRDRTPGRFLLTGSANLLLMRQVSESLAGRASYLTLWPMTRREQCGEGRSGRWEDLLAAPDEEWPEVLGAGKAEPEDWRALVRRGGFPTPALELADAKERAIWFDGYARTYLERDLQDLAAISALPDFRRLMRAACLRLGQLVNQTELGRDVSLPQATVHRWLNLLETSCLLVRLPAYAVNRTKRLIKSPKLYWADTGLALHLAEADEPNGAHLENLVLGDLLAWRDARLERAEVTYWRTASGEEVDFVVEAGRKLLPIEVKAGSRPRLDDAAHLRSFRREYGRKARVGLVLHTGSAIEWLAPDVLAAPWWRVL</sequence>
<dbReference type="InterPro" id="IPR041682">
    <property type="entry name" value="AAA_14"/>
</dbReference>
<dbReference type="SUPFAM" id="SSF52540">
    <property type="entry name" value="P-loop containing nucleoside triphosphate hydrolases"/>
    <property type="match status" value="1"/>
</dbReference>
<evidence type="ECO:0000259" key="1">
    <source>
        <dbReference type="Pfam" id="PF13173"/>
    </source>
</evidence>
<dbReference type="EMBL" id="LS483254">
    <property type="protein sequence ID" value="SQD93119.1"/>
    <property type="molecule type" value="Genomic_DNA"/>
</dbReference>
<organism evidence="3 4">
    <name type="scientific">Candidatus Bipolaricaulis anaerobius</name>
    <dbReference type="NCBI Taxonomy" id="2026885"/>
    <lineage>
        <taxon>Bacteria</taxon>
        <taxon>Candidatus Bipolaricaulota</taxon>
        <taxon>Candidatus Bipolaricaulia</taxon>
        <taxon>Candidatus Bipolaricaulales</taxon>
        <taxon>Candidatus Bipolaricaulaceae</taxon>
        <taxon>Candidatus Bipolaricaulis</taxon>
    </lineage>
</organism>
<dbReference type="InterPro" id="IPR027417">
    <property type="entry name" value="P-loop_NTPase"/>
</dbReference>
<gene>
    <name evidence="3" type="ORF">BARAN1_1095</name>
</gene>
<dbReference type="PANTHER" id="PTHR43566:SF2">
    <property type="entry name" value="DUF4143 DOMAIN-CONTAINING PROTEIN"/>
    <property type="match status" value="1"/>
</dbReference>
<dbReference type="KEGG" id="bana:BARAN1_1095"/>
<name>A0A2X3L1T1_9BACT</name>
<dbReference type="InterPro" id="IPR025420">
    <property type="entry name" value="DUF4143"/>
</dbReference>
<evidence type="ECO:0000313" key="4">
    <source>
        <dbReference type="Proteomes" id="UP000249818"/>
    </source>
</evidence>
<keyword evidence="4" id="KW-1185">Reference proteome</keyword>